<keyword evidence="5" id="KW-0547">Nucleotide-binding</keyword>
<dbReference type="CDD" id="cd16917">
    <property type="entry name" value="HATPase_UhpB-NarQ-NarX-like"/>
    <property type="match status" value="1"/>
</dbReference>
<keyword evidence="9" id="KW-0812">Transmembrane</keyword>
<keyword evidence="9" id="KW-0472">Membrane</keyword>
<dbReference type="Gene3D" id="1.20.5.1930">
    <property type="match status" value="1"/>
</dbReference>
<keyword evidence="6 12" id="KW-0418">Kinase</keyword>
<evidence type="ECO:0000256" key="3">
    <source>
        <dbReference type="ARBA" id="ARBA00022553"/>
    </source>
</evidence>
<dbReference type="Pfam" id="PF07730">
    <property type="entry name" value="HisKA_3"/>
    <property type="match status" value="1"/>
</dbReference>
<dbReference type="InterPro" id="IPR011712">
    <property type="entry name" value="Sig_transdc_His_kin_sub3_dim/P"/>
</dbReference>
<feature type="transmembrane region" description="Helical" evidence="9">
    <location>
        <begin position="165"/>
        <end position="187"/>
    </location>
</feature>
<feature type="transmembrane region" description="Helical" evidence="9">
    <location>
        <begin position="141"/>
        <end position="158"/>
    </location>
</feature>
<evidence type="ECO:0000259" key="11">
    <source>
        <dbReference type="Pfam" id="PF07730"/>
    </source>
</evidence>
<keyword evidence="3" id="KW-0597">Phosphoprotein</keyword>
<comment type="catalytic activity">
    <reaction evidence="1">
        <text>ATP + protein L-histidine = ADP + protein N-phospho-L-histidine.</text>
        <dbReference type="EC" id="2.7.13.3"/>
    </reaction>
</comment>
<feature type="transmembrane region" description="Helical" evidence="9">
    <location>
        <begin position="218"/>
        <end position="237"/>
    </location>
</feature>
<keyword evidence="13" id="KW-1185">Reference proteome</keyword>
<dbReference type="Gene3D" id="3.30.565.10">
    <property type="entry name" value="Histidine kinase-like ATPase, C-terminal domain"/>
    <property type="match status" value="1"/>
</dbReference>
<evidence type="ECO:0000256" key="5">
    <source>
        <dbReference type="ARBA" id="ARBA00022741"/>
    </source>
</evidence>
<comment type="caution">
    <text evidence="12">The sequence shown here is derived from an EMBL/GenBank/DDBJ whole genome shotgun (WGS) entry which is preliminary data.</text>
</comment>
<dbReference type="EC" id="2.7.13.3" evidence="2"/>
<name>A0ABX0ZL01_9ACTN</name>
<dbReference type="PANTHER" id="PTHR24421:SF10">
    <property type="entry name" value="NITRATE_NITRITE SENSOR PROTEIN NARQ"/>
    <property type="match status" value="1"/>
</dbReference>
<evidence type="ECO:0000313" key="13">
    <source>
        <dbReference type="Proteomes" id="UP000734511"/>
    </source>
</evidence>
<dbReference type="GO" id="GO:0016301">
    <property type="term" value="F:kinase activity"/>
    <property type="evidence" value="ECO:0007669"/>
    <property type="project" value="UniProtKB-KW"/>
</dbReference>
<evidence type="ECO:0000256" key="4">
    <source>
        <dbReference type="ARBA" id="ARBA00022679"/>
    </source>
</evidence>
<evidence type="ECO:0000259" key="10">
    <source>
        <dbReference type="Pfam" id="PF02518"/>
    </source>
</evidence>
<dbReference type="SUPFAM" id="SSF55874">
    <property type="entry name" value="ATPase domain of HSP90 chaperone/DNA topoisomerase II/histidine kinase"/>
    <property type="match status" value="1"/>
</dbReference>
<organism evidence="12 13">
    <name type="scientific">Actinacidiphila epipremni</name>
    <dbReference type="NCBI Taxonomy" id="2053013"/>
    <lineage>
        <taxon>Bacteria</taxon>
        <taxon>Bacillati</taxon>
        <taxon>Actinomycetota</taxon>
        <taxon>Actinomycetes</taxon>
        <taxon>Kitasatosporales</taxon>
        <taxon>Streptomycetaceae</taxon>
        <taxon>Actinacidiphila</taxon>
    </lineage>
</organism>
<sequence length="499" mass="51426">MGCTAAREVQTPGGCPGPGRLCRLIPVTTTTGSTYAARAGAARFRAALGPLTRAARPAPDGPPPRPQPQPLSRWAWAADAATAVVLAAATAYATAKGASGDGPFRSEASAFLRDGGPPVPPPIPRFPGADALYGPGGAPATPLWLVLFAALTALPLAVRRRWPLGAYVSVLLAVLAFHGLSAHSWALHGVDDPTVFTFVSVLIAAYGAALYSPHRRPAVGALIGGGVLLLVFHDRTIPDITPSFMPFVLLVPLGLAANTVHTWRQRLRAMQAEQETATRRAVDEERARIARELHDVVTHNVSMMTVQAGAARTVLAKEPEQAREALLAVESAGRAAMAELRHVMGLLSMSTSGEAGAADPAESLAAELAPQPGLGQVGVLAERIRGTGVPVGLAVTGSPVPLPAGVDLAAYRVVQEALTNTVKHAAGASVAITVDYRPGEVRVEVADTGGVPSPAAASGNGRGLMGLRERLAVYDGTLDAGPRGTGGYRVRAVIPVGEI</sequence>
<feature type="domain" description="Signal transduction histidine kinase subgroup 3 dimerisation and phosphoacceptor" evidence="11">
    <location>
        <begin position="285"/>
        <end position="347"/>
    </location>
</feature>
<evidence type="ECO:0000256" key="7">
    <source>
        <dbReference type="ARBA" id="ARBA00022840"/>
    </source>
</evidence>
<evidence type="ECO:0000313" key="12">
    <source>
        <dbReference type="EMBL" id="NJP43182.1"/>
    </source>
</evidence>
<accession>A0ABX0ZL01</accession>
<proteinExistence type="predicted"/>
<keyword evidence="9" id="KW-1133">Transmembrane helix</keyword>
<protein>
    <recommendedName>
        <fullName evidence="2">histidine kinase</fullName>
        <ecNumber evidence="2">2.7.13.3</ecNumber>
    </recommendedName>
</protein>
<evidence type="ECO:0000256" key="6">
    <source>
        <dbReference type="ARBA" id="ARBA00022777"/>
    </source>
</evidence>
<feature type="transmembrane region" description="Helical" evidence="9">
    <location>
        <begin position="74"/>
        <end position="95"/>
    </location>
</feature>
<dbReference type="InterPro" id="IPR003594">
    <property type="entry name" value="HATPase_dom"/>
</dbReference>
<dbReference type="InterPro" id="IPR036890">
    <property type="entry name" value="HATPase_C_sf"/>
</dbReference>
<keyword evidence="7" id="KW-0067">ATP-binding</keyword>
<keyword evidence="4" id="KW-0808">Transferase</keyword>
<dbReference type="PANTHER" id="PTHR24421">
    <property type="entry name" value="NITRATE/NITRITE SENSOR PROTEIN NARX-RELATED"/>
    <property type="match status" value="1"/>
</dbReference>
<feature type="transmembrane region" description="Helical" evidence="9">
    <location>
        <begin position="193"/>
        <end position="211"/>
    </location>
</feature>
<feature type="domain" description="Histidine kinase/HSP90-like ATPase" evidence="10">
    <location>
        <begin position="408"/>
        <end position="496"/>
    </location>
</feature>
<dbReference type="Pfam" id="PF02518">
    <property type="entry name" value="HATPase_c"/>
    <property type="match status" value="1"/>
</dbReference>
<dbReference type="EMBL" id="JAATEJ010000003">
    <property type="protein sequence ID" value="NJP43182.1"/>
    <property type="molecule type" value="Genomic_DNA"/>
</dbReference>
<evidence type="ECO:0000256" key="2">
    <source>
        <dbReference type="ARBA" id="ARBA00012438"/>
    </source>
</evidence>
<evidence type="ECO:0000256" key="8">
    <source>
        <dbReference type="ARBA" id="ARBA00023012"/>
    </source>
</evidence>
<gene>
    <name evidence="12" type="ORF">HCN08_07155</name>
</gene>
<reference evidence="12 13" key="1">
    <citation type="submission" date="2020-03" db="EMBL/GenBank/DDBJ databases">
        <title>WGS of actinomycetes isolated from Thailand.</title>
        <authorList>
            <person name="Thawai C."/>
        </authorList>
    </citation>
    <scope>NUCLEOTIDE SEQUENCE [LARGE SCALE GENOMIC DNA]</scope>
    <source>
        <strain evidence="12 13">PRB2-1</strain>
    </source>
</reference>
<keyword evidence="8" id="KW-0902">Two-component regulatory system</keyword>
<evidence type="ECO:0000256" key="1">
    <source>
        <dbReference type="ARBA" id="ARBA00000085"/>
    </source>
</evidence>
<dbReference type="Proteomes" id="UP000734511">
    <property type="component" value="Unassembled WGS sequence"/>
</dbReference>
<evidence type="ECO:0000256" key="9">
    <source>
        <dbReference type="SAM" id="Phobius"/>
    </source>
</evidence>
<dbReference type="InterPro" id="IPR050482">
    <property type="entry name" value="Sensor_HK_TwoCompSys"/>
</dbReference>